<evidence type="ECO:0000259" key="7">
    <source>
        <dbReference type="Pfam" id="PF02656"/>
    </source>
</evidence>
<feature type="compositionally biased region" description="Polar residues" evidence="5">
    <location>
        <begin position="166"/>
        <end position="185"/>
    </location>
</feature>
<reference evidence="8" key="2">
    <citation type="journal article" date="2022" name="Microbiol. Resour. Announc.">
        <title>Whole-Genome Sequence of Entomortierella parvispora E1425, a Mucoromycotan Fungus Associated with Burkholderiaceae-Related Endosymbiotic Bacteria.</title>
        <authorList>
            <person name="Herlambang A."/>
            <person name="Guo Y."/>
            <person name="Takashima Y."/>
            <person name="Narisawa K."/>
            <person name="Ohta H."/>
            <person name="Nishizawa T."/>
        </authorList>
    </citation>
    <scope>NUCLEOTIDE SEQUENCE</scope>
    <source>
        <strain evidence="8">E1425</strain>
    </source>
</reference>
<keyword evidence="2 6" id="KW-0812">Transmembrane</keyword>
<comment type="caution">
    <text evidence="8">The sequence shown here is derived from an EMBL/GenBank/DDBJ whole genome shotgun (WGS) entry which is preliminary data.</text>
</comment>
<comment type="subcellular location">
    <subcellularLocation>
        <location evidence="1">Endomembrane system</location>
        <topology evidence="1">Multi-pass membrane protein</topology>
    </subcellularLocation>
</comment>
<feature type="region of interest" description="Disordered" evidence="5">
    <location>
        <begin position="166"/>
        <end position="244"/>
    </location>
</feature>
<dbReference type="PANTHER" id="PTHR46140:SF1">
    <property type="entry name" value="VACUOLAR TRANSPORTER CHAPERONE COMPLEX SUBUNIT 4-RELATED"/>
    <property type="match status" value="1"/>
</dbReference>
<dbReference type="OrthoDB" id="2408682at2759"/>
<keyword evidence="9" id="KW-1185">Reference proteome</keyword>
<feature type="compositionally biased region" description="Polar residues" evidence="5">
    <location>
        <begin position="21"/>
        <end position="42"/>
    </location>
</feature>
<dbReference type="Proteomes" id="UP000827284">
    <property type="component" value="Unassembled WGS sequence"/>
</dbReference>
<evidence type="ECO:0000256" key="6">
    <source>
        <dbReference type="SAM" id="Phobius"/>
    </source>
</evidence>
<sequence length="416" mass="46029">MSTPLFDLPTQQQEEKRGGRSQLQTASTVDPSTFPSVASQLQSNYNNNSHNKNNTDSSSSPFSTNTAAFHSPYGGLQQDISVPHEQGQASSSFPSCSSPSAPQPSSFWTPPPSAQHPSPYQPSSTSHPSNDHPYQQQPPATRLTGDDHQPTATTTYPWAIHSATSSVSVSDLPNATPTATTTSRFHPQRYSERRKLVQSFQSSVDSSRAQTPVAMDSRPRLGLSNNGDNHDNNNKGMYLPSGTEEARFSRQSLETLSNSRPLSPVLNKTAKKPFWMSFPRRFRPKGAVRPKKSDSWGNKKAKFSNERTLVHWIKAAMLLGSLSMTLLSFSENNVTPYIGAVLITICCLTLVYSVTTFQVRMEWIDMRRDDVVYYDRKAPTVLSVLLMATFAFNAVVTYTGDFTSNKVYLHKKGFDG</sequence>
<dbReference type="EMBL" id="BQFW01000002">
    <property type="protein sequence ID" value="GJJ68580.1"/>
    <property type="molecule type" value="Genomic_DNA"/>
</dbReference>
<feature type="compositionally biased region" description="Polar residues" evidence="5">
    <location>
        <begin position="115"/>
        <end position="139"/>
    </location>
</feature>
<dbReference type="PANTHER" id="PTHR46140">
    <property type="entry name" value="VACUOLAR TRANSPORTER CHAPERONE 1-RELATED"/>
    <property type="match status" value="1"/>
</dbReference>
<feature type="transmembrane region" description="Helical" evidence="6">
    <location>
        <begin position="378"/>
        <end position="399"/>
    </location>
</feature>
<evidence type="ECO:0000313" key="8">
    <source>
        <dbReference type="EMBL" id="GJJ68580.1"/>
    </source>
</evidence>
<evidence type="ECO:0000256" key="3">
    <source>
        <dbReference type="ARBA" id="ARBA00022989"/>
    </source>
</evidence>
<keyword evidence="3 6" id="KW-1133">Transmembrane helix</keyword>
<evidence type="ECO:0000256" key="4">
    <source>
        <dbReference type="ARBA" id="ARBA00023136"/>
    </source>
</evidence>
<dbReference type="InterPro" id="IPR051572">
    <property type="entry name" value="VTC_Complex_Subunit"/>
</dbReference>
<evidence type="ECO:0000313" key="9">
    <source>
        <dbReference type="Proteomes" id="UP000827284"/>
    </source>
</evidence>
<reference evidence="8" key="1">
    <citation type="submission" date="2021-11" db="EMBL/GenBank/DDBJ databases">
        <authorList>
            <person name="Herlambang A."/>
            <person name="Guo Y."/>
            <person name="Takashima Y."/>
            <person name="Nishizawa T."/>
        </authorList>
    </citation>
    <scope>NUCLEOTIDE SEQUENCE</scope>
    <source>
        <strain evidence="8">E1425</strain>
    </source>
</reference>
<dbReference type="Pfam" id="PF02656">
    <property type="entry name" value="DUF202"/>
    <property type="match status" value="1"/>
</dbReference>
<proteinExistence type="predicted"/>
<feature type="compositionally biased region" description="Low complexity" evidence="5">
    <location>
        <begin position="43"/>
        <end position="60"/>
    </location>
</feature>
<feature type="domain" description="DUF202" evidence="7">
    <location>
        <begin position="303"/>
        <end position="361"/>
    </location>
</feature>
<keyword evidence="4 6" id="KW-0472">Membrane</keyword>
<organism evidence="8 9">
    <name type="scientific">Entomortierella parvispora</name>
    <dbReference type="NCBI Taxonomy" id="205924"/>
    <lineage>
        <taxon>Eukaryota</taxon>
        <taxon>Fungi</taxon>
        <taxon>Fungi incertae sedis</taxon>
        <taxon>Mucoromycota</taxon>
        <taxon>Mortierellomycotina</taxon>
        <taxon>Mortierellomycetes</taxon>
        <taxon>Mortierellales</taxon>
        <taxon>Mortierellaceae</taxon>
        <taxon>Entomortierella</taxon>
    </lineage>
</organism>
<evidence type="ECO:0000256" key="1">
    <source>
        <dbReference type="ARBA" id="ARBA00004127"/>
    </source>
</evidence>
<evidence type="ECO:0000256" key="2">
    <source>
        <dbReference type="ARBA" id="ARBA00022692"/>
    </source>
</evidence>
<protein>
    <recommendedName>
        <fullName evidence="7">DUF202 domain-containing protein</fullName>
    </recommendedName>
</protein>
<dbReference type="AlphaFoldDB" id="A0A9P3H1X0"/>
<dbReference type="InterPro" id="IPR003807">
    <property type="entry name" value="DUF202"/>
</dbReference>
<feature type="region of interest" description="Disordered" evidence="5">
    <location>
        <begin position="1"/>
        <end position="153"/>
    </location>
</feature>
<evidence type="ECO:0000256" key="5">
    <source>
        <dbReference type="SAM" id="MobiDB-lite"/>
    </source>
</evidence>
<feature type="compositionally biased region" description="Low complexity" evidence="5">
    <location>
        <begin position="88"/>
        <end position="107"/>
    </location>
</feature>
<name>A0A9P3H1X0_9FUNG</name>
<feature type="transmembrane region" description="Helical" evidence="6">
    <location>
        <begin position="336"/>
        <end position="357"/>
    </location>
</feature>
<feature type="compositionally biased region" description="Polar residues" evidence="5">
    <location>
        <begin position="198"/>
        <end position="210"/>
    </location>
</feature>
<accession>A0A9P3H1X0</accession>
<dbReference type="GO" id="GO:0012505">
    <property type="term" value="C:endomembrane system"/>
    <property type="evidence" value="ECO:0007669"/>
    <property type="project" value="UniProtKB-SubCell"/>
</dbReference>
<gene>
    <name evidence="8" type="ORF">EMPS_00926</name>
</gene>